<keyword evidence="3" id="KW-1185">Reference proteome</keyword>
<gene>
    <name evidence="2" type="ORF">D2V07_08085</name>
</gene>
<dbReference type="InterPro" id="IPR018060">
    <property type="entry name" value="HTH_AraC"/>
</dbReference>
<organism evidence="2 3">
    <name type="scientific">Aurantiacibacter zhengii</name>
    <dbReference type="NCBI Taxonomy" id="2307003"/>
    <lineage>
        <taxon>Bacteria</taxon>
        <taxon>Pseudomonadati</taxon>
        <taxon>Pseudomonadota</taxon>
        <taxon>Alphaproteobacteria</taxon>
        <taxon>Sphingomonadales</taxon>
        <taxon>Erythrobacteraceae</taxon>
        <taxon>Aurantiacibacter</taxon>
    </lineage>
</organism>
<protein>
    <submittedName>
        <fullName evidence="2">AraC family transcriptional regulator</fullName>
    </submittedName>
</protein>
<dbReference type="Proteomes" id="UP000286576">
    <property type="component" value="Unassembled WGS sequence"/>
</dbReference>
<dbReference type="SMART" id="SM00342">
    <property type="entry name" value="HTH_ARAC"/>
    <property type="match status" value="1"/>
</dbReference>
<proteinExistence type="predicted"/>
<evidence type="ECO:0000313" key="3">
    <source>
        <dbReference type="Proteomes" id="UP000286576"/>
    </source>
</evidence>
<dbReference type="OrthoDB" id="2559672at2"/>
<evidence type="ECO:0000313" key="2">
    <source>
        <dbReference type="EMBL" id="RIV86653.1"/>
    </source>
</evidence>
<dbReference type="PROSITE" id="PS01124">
    <property type="entry name" value="HTH_ARAC_FAMILY_2"/>
    <property type="match status" value="1"/>
</dbReference>
<evidence type="ECO:0000259" key="1">
    <source>
        <dbReference type="PROSITE" id="PS01124"/>
    </source>
</evidence>
<accession>A0A418NTA6</accession>
<dbReference type="RefSeq" id="WP_119586469.1">
    <property type="nucleotide sequence ID" value="NZ_CAWODQ010000022.1"/>
</dbReference>
<dbReference type="GO" id="GO:0043565">
    <property type="term" value="F:sequence-specific DNA binding"/>
    <property type="evidence" value="ECO:0007669"/>
    <property type="project" value="InterPro"/>
</dbReference>
<name>A0A418NTA6_9SPHN</name>
<feature type="domain" description="HTH araC/xylS-type" evidence="1">
    <location>
        <begin position="157"/>
        <end position="257"/>
    </location>
</feature>
<dbReference type="EMBL" id="QXFL01000003">
    <property type="protein sequence ID" value="RIV86653.1"/>
    <property type="molecule type" value="Genomic_DNA"/>
</dbReference>
<dbReference type="Pfam" id="PF12833">
    <property type="entry name" value="HTH_18"/>
    <property type="match status" value="1"/>
</dbReference>
<dbReference type="AlphaFoldDB" id="A0A418NTA6"/>
<dbReference type="GO" id="GO:0003700">
    <property type="term" value="F:DNA-binding transcription factor activity"/>
    <property type="evidence" value="ECO:0007669"/>
    <property type="project" value="InterPro"/>
</dbReference>
<comment type="caution">
    <text evidence="2">The sequence shown here is derived from an EMBL/GenBank/DDBJ whole genome shotgun (WGS) entry which is preliminary data.</text>
</comment>
<reference evidence="2 3" key="1">
    <citation type="submission" date="2018-08" db="EMBL/GenBank/DDBJ databases">
        <title>Erythrobacter zhengii sp.nov., a bacterium isolated from deep-sea sediment.</title>
        <authorList>
            <person name="Fang C."/>
            <person name="Wu Y.-H."/>
            <person name="Sun C."/>
            <person name="Wang H."/>
            <person name="Cheng H."/>
            <person name="Meng F.-X."/>
            <person name="Wang C.-S."/>
            <person name="Xu X.-W."/>
        </authorList>
    </citation>
    <scope>NUCLEOTIDE SEQUENCE [LARGE SCALE GENOMIC DNA]</scope>
    <source>
        <strain evidence="2 3">V18</strain>
    </source>
</reference>
<dbReference type="Gene3D" id="1.10.10.60">
    <property type="entry name" value="Homeodomain-like"/>
    <property type="match status" value="1"/>
</dbReference>
<sequence>MRVFNLDSRLHDYFGSLYFFTVDVPEKDQVADCHYPDWASINFLASGEQHRAALWGDPMQPLARCSAHGPTSRAVRLRLGNSRSWSIGLKPAGWARYVEGPASAVANQLHDGATLPALSRFAPIQRLVEGGVGDPEVTARSIEQYLIDAQPASNPHEEMVTALYLALRDPEIGDVDTLAQKVGASRRTIERLASRYFGFSPKLLLRRQRFLRSLGKFSLDPDRTWSASLDDHYVDQAHFVRDFRAFMGMTPSKYARLPHPLPNAIIAHRLEEQGAHQR</sequence>